<dbReference type="InterPro" id="IPR036390">
    <property type="entry name" value="WH_DNA-bd_sf"/>
</dbReference>
<evidence type="ECO:0000313" key="5">
    <source>
        <dbReference type="EMBL" id="RIH77801.1"/>
    </source>
</evidence>
<dbReference type="PANTHER" id="PTHR43537:SF5">
    <property type="entry name" value="UXU OPERON TRANSCRIPTIONAL REGULATOR"/>
    <property type="match status" value="1"/>
</dbReference>
<organism evidence="5 6">
    <name type="scientific">Calidithermus terrae</name>
    <dbReference type="NCBI Taxonomy" id="1408545"/>
    <lineage>
        <taxon>Bacteria</taxon>
        <taxon>Thermotogati</taxon>
        <taxon>Deinococcota</taxon>
        <taxon>Deinococci</taxon>
        <taxon>Thermales</taxon>
        <taxon>Thermaceae</taxon>
        <taxon>Calidithermus</taxon>
    </lineage>
</organism>
<dbReference type="Pfam" id="PF00392">
    <property type="entry name" value="GntR"/>
    <property type="match status" value="1"/>
</dbReference>
<gene>
    <name evidence="5" type="primary">gntR</name>
    <name evidence="5" type="ORF">Mterra_03729</name>
</gene>
<dbReference type="PANTHER" id="PTHR43537">
    <property type="entry name" value="TRANSCRIPTIONAL REGULATOR, GNTR FAMILY"/>
    <property type="match status" value="1"/>
</dbReference>
<proteinExistence type="predicted"/>
<dbReference type="CDD" id="cd07377">
    <property type="entry name" value="WHTH_GntR"/>
    <property type="match status" value="1"/>
</dbReference>
<protein>
    <submittedName>
        <fullName evidence="5">Putative D-xylose utilization operon transcriptional repressor</fullName>
    </submittedName>
</protein>
<evidence type="ECO:0000256" key="3">
    <source>
        <dbReference type="ARBA" id="ARBA00023163"/>
    </source>
</evidence>
<keyword evidence="3" id="KW-0804">Transcription</keyword>
<dbReference type="SMART" id="SM00895">
    <property type="entry name" value="FCD"/>
    <property type="match status" value="1"/>
</dbReference>
<dbReference type="EMBL" id="QXDL01000278">
    <property type="protein sequence ID" value="RIH77801.1"/>
    <property type="molecule type" value="Genomic_DNA"/>
</dbReference>
<name>A0A399E6A3_9DEIN</name>
<dbReference type="Pfam" id="PF07729">
    <property type="entry name" value="FCD"/>
    <property type="match status" value="1"/>
</dbReference>
<feature type="domain" description="HTH gntR-type" evidence="4">
    <location>
        <begin position="10"/>
        <end position="77"/>
    </location>
</feature>
<sequence>MNIPMLPPNERVVDTVRETLREAILEGRLAPGQKLSVPELARQMGVSRSPVREAILQLVGEGLAVERTRRGVVVANLSARDLGEIYEVREVLEALAVRLAAQRARPEQLRAMRDVLERQRQAVESRDPQLYSQTNQQFHALISQSSGNPRLHRILALLFGEMQLAFRTLSNNPAHTMRGHQEHRRIVEALAARDPGAAEAAMRRHLASTRLEIDRLSQARR</sequence>
<comment type="caution">
    <text evidence="5">The sequence shown here is derived from an EMBL/GenBank/DDBJ whole genome shotgun (WGS) entry which is preliminary data.</text>
</comment>
<dbReference type="InterPro" id="IPR000524">
    <property type="entry name" value="Tscrpt_reg_HTH_GntR"/>
</dbReference>
<dbReference type="OrthoDB" id="9781630at2"/>
<keyword evidence="1" id="KW-0805">Transcription regulation</keyword>
<dbReference type="Gene3D" id="1.20.120.530">
    <property type="entry name" value="GntR ligand-binding domain-like"/>
    <property type="match status" value="1"/>
</dbReference>
<dbReference type="SUPFAM" id="SSF46785">
    <property type="entry name" value="Winged helix' DNA-binding domain"/>
    <property type="match status" value="1"/>
</dbReference>
<accession>A0A399E6A3</accession>
<dbReference type="AlphaFoldDB" id="A0A399E6A3"/>
<reference evidence="5 6" key="1">
    <citation type="submission" date="2018-08" db="EMBL/GenBank/DDBJ databases">
        <title>Meiothermus terrae DSM 26712 genome sequencing project.</title>
        <authorList>
            <person name="Da Costa M.S."/>
            <person name="Albuquerque L."/>
            <person name="Raposo P."/>
            <person name="Froufe H.J.C."/>
            <person name="Barroso C.S."/>
            <person name="Egas C."/>
        </authorList>
    </citation>
    <scope>NUCLEOTIDE SEQUENCE [LARGE SCALE GENOMIC DNA]</scope>
    <source>
        <strain evidence="5 6">DSM 26712</strain>
    </source>
</reference>
<evidence type="ECO:0000256" key="2">
    <source>
        <dbReference type="ARBA" id="ARBA00023125"/>
    </source>
</evidence>
<keyword evidence="2" id="KW-0238">DNA-binding</keyword>
<dbReference type="GO" id="GO:0003677">
    <property type="term" value="F:DNA binding"/>
    <property type="evidence" value="ECO:0007669"/>
    <property type="project" value="UniProtKB-KW"/>
</dbReference>
<dbReference type="InterPro" id="IPR008920">
    <property type="entry name" value="TF_FadR/GntR_C"/>
</dbReference>
<dbReference type="Proteomes" id="UP000265715">
    <property type="component" value="Unassembled WGS sequence"/>
</dbReference>
<dbReference type="SUPFAM" id="SSF48008">
    <property type="entry name" value="GntR ligand-binding domain-like"/>
    <property type="match status" value="1"/>
</dbReference>
<dbReference type="GO" id="GO:0003700">
    <property type="term" value="F:DNA-binding transcription factor activity"/>
    <property type="evidence" value="ECO:0007669"/>
    <property type="project" value="InterPro"/>
</dbReference>
<keyword evidence="6" id="KW-1185">Reference proteome</keyword>
<evidence type="ECO:0000313" key="6">
    <source>
        <dbReference type="Proteomes" id="UP000265715"/>
    </source>
</evidence>
<evidence type="ECO:0000256" key="1">
    <source>
        <dbReference type="ARBA" id="ARBA00023015"/>
    </source>
</evidence>
<dbReference type="InterPro" id="IPR036388">
    <property type="entry name" value="WH-like_DNA-bd_sf"/>
</dbReference>
<dbReference type="PRINTS" id="PR00035">
    <property type="entry name" value="HTHGNTR"/>
</dbReference>
<dbReference type="InterPro" id="IPR011711">
    <property type="entry name" value="GntR_C"/>
</dbReference>
<dbReference type="Gene3D" id="1.10.10.10">
    <property type="entry name" value="Winged helix-like DNA-binding domain superfamily/Winged helix DNA-binding domain"/>
    <property type="match status" value="1"/>
</dbReference>
<dbReference type="SMART" id="SM00345">
    <property type="entry name" value="HTH_GNTR"/>
    <property type="match status" value="1"/>
</dbReference>
<evidence type="ECO:0000259" key="4">
    <source>
        <dbReference type="PROSITE" id="PS50949"/>
    </source>
</evidence>
<dbReference type="PROSITE" id="PS50949">
    <property type="entry name" value="HTH_GNTR"/>
    <property type="match status" value="1"/>
</dbReference>